<evidence type="ECO:0000313" key="4">
    <source>
        <dbReference type="Proteomes" id="UP001627154"/>
    </source>
</evidence>
<protein>
    <recommendedName>
        <fullName evidence="2">Kazal-like domain-containing protein</fullName>
    </recommendedName>
</protein>
<keyword evidence="4" id="KW-1185">Reference proteome</keyword>
<evidence type="ECO:0000259" key="2">
    <source>
        <dbReference type="PROSITE" id="PS51465"/>
    </source>
</evidence>
<feature type="chain" id="PRO_5044742146" description="Kazal-like domain-containing protein" evidence="1">
    <location>
        <begin position="22"/>
        <end position="77"/>
    </location>
</feature>
<dbReference type="AlphaFoldDB" id="A0ABD2XEN2"/>
<feature type="domain" description="Kazal-like" evidence="2">
    <location>
        <begin position="24"/>
        <end position="76"/>
    </location>
</feature>
<feature type="signal peptide" evidence="1">
    <location>
        <begin position="1"/>
        <end position="21"/>
    </location>
</feature>
<organism evidence="3 4">
    <name type="scientific">Trichogramma kaykai</name>
    <dbReference type="NCBI Taxonomy" id="54128"/>
    <lineage>
        <taxon>Eukaryota</taxon>
        <taxon>Metazoa</taxon>
        <taxon>Ecdysozoa</taxon>
        <taxon>Arthropoda</taxon>
        <taxon>Hexapoda</taxon>
        <taxon>Insecta</taxon>
        <taxon>Pterygota</taxon>
        <taxon>Neoptera</taxon>
        <taxon>Endopterygota</taxon>
        <taxon>Hymenoptera</taxon>
        <taxon>Apocrita</taxon>
        <taxon>Proctotrupomorpha</taxon>
        <taxon>Chalcidoidea</taxon>
        <taxon>Trichogrammatidae</taxon>
        <taxon>Trichogramma</taxon>
    </lineage>
</organism>
<sequence length="77" mass="8293">MKIIIFFVMIVLTVLYGKTSGALNEGATDCLCPVTANIDYVCGSNGVTYVNPSALRCAAKCTRQQISQAYYGKCNTD</sequence>
<name>A0ABD2XEN2_9HYME</name>
<dbReference type="PROSITE" id="PS51465">
    <property type="entry name" value="KAZAL_2"/>
    <property type="match status" value="1"/>
</dbReference>
<accession>A0ABD2XEN2</accession>
<evidence type="ECO:0000313" key="3">
    <source>
        <dbReference type="EMBL" id="KAL3403651.1"/>
    </source>
</evidence>
<dbReference type="Pfam" id="PF07648">
    <property type="entry name" value="Kazal_2"/>
    <property type="match status" value="1"/>
</dbReference>
<dbReference type="Gene3D" id="3.30.60.30">
    <property type="match status" value="1"/>
</dbReference>
<dbReference type="Proteomes" id="UP001627154">
    <property type="component" value="Unassembled WGS sequence"/>
</dbReference>
<proteinExistence type="predicted"/>
<dbReference type="CDD" id="cd00104">
    <property type="entry name" value="KAZAL_FS"/>
    <property type="match status" value="1"/>
</dbReference>
<dbReference type="SMART" id="SM00280">
    <property type="entry name" value="KAZAL"/>
    <property type="match status" value="1"/>
</dbReference>
<keyword evidence="1" id="KW-0732">Signal</keyword>
<dbReference type="InterPro" id="IPR002350">
    <property type="entry name" value="Kazal_dom"/>
</dbReference>
<dbReference type="SUPFAM" id="SSF100895">
    <property type="entry name" value="Kazal-type serine protease inhibitors"/>
    <property type="match status" value="1"/>
</dbReference>
<dbReference type="EMBL" id="JBJJXI010000029">
    <property type="protein sequence ID" value="KAL3403651.1"/>
    <property type="molecule type" value="Genomic_DNA"/>
</dbReference>
<comment type="caution">
    <text evidence="3">The sequence shown here is derived from an EMBL/GenBank/DDBJ whole genome shotgun (WGS) entry which is preliminary data.</text>
</comment>
<reference evidence="3 4" key="1">
    <citation type="journal article" date="2024" name="bioRxiv">
        <title>A reference genome for Trichogramma kaykai: A tiny desert-dwelling parasitoid wasp with competing sex-ratio distorters.</title>
        <authorList>
            <person name="Culotta J."/>
            <person name="Lindsey A.R."/>
        </authorList>
    </citation>
    <scope>NUCLEOTIDE SEQUENCE [LARGE SCALE GENOMIC DNA]</scope>
    <source>
        <strain evidence="3 4">KSX58</strain>
    </source>
</reference>
<gene>
    <name evidence="3" type="ORF">TKK_003592</name>
</gene>
<evidence type="ECO:0000256" key="1">
    <source>
        <dbReference type="SAM" id="SignalP"/>
    </source>
</evidence>
<dbReference type="InterPro" id="IPR036058">
    <property type="entry name" value="Kazal_dom_sf"/>
</dbReference>